<dbReference type="SUPFAM" id="SSF82689">
    <property type="entry name" value="Mechanosensitive channel protein MscS (YggB), C-terminal domain"/>
    <property type="match status" value="1"/>
</dbReference>
<dbReference type="Gene3D" id="1.10.287.1260">
    <property type="match status" value="1"/>
</dbReference>
<evidence type="ECO:0000256" key="4">
    <source>
        <dbReference type="ARBA" id="ARBA00022692"/>
    </source>
</evidence>
<evidence type="ECO:0000256" key="6">
    <source>
        <dbReference type="ARBA" id="ARBA00023136"/>
    </source>
</evidence>
<reference evidence="11" key="1">
    <citation type="submission" date="2016-01" db="EMBL/GenBank/DDBJ databases">
        <authorList>
            <person name="Peeters C."/>
        </authorList>
    </citation>
    <scope>NUCLEOTIDE SEQUENCE</scope>
    <source>
        <strain evidence="11">LMG 29322</strain>
    </source>
</reference>
<dbReference type="PANTHER" id="PTHR30347">
    <property type="entry name" value="POTASSIUM CHANNEL RELATED"/>
    <property type="match status" value="1"/>
</dbReference>
<dbReference type="Pfam" id="PF21082">
    <property type="entry name" value="MS_channel_3rd"/>
    <property type="match status" value="1"/>
</dbReference>
<dbReference type="Proteomes" id="UP000054851">
    <property type="component" value="Unassembled WGS sequence"/>
</dbReference>
<dbReference type="InterPro" id="IPR006685">
    <property type="entry name" value="MscS_channel_2nd"/>
</dbReference>
<dbReference type="Gene3D" id="3.30.70.100">
    <property type="match status" value="1"/>
</dbReference>
<dbReference type="InterPro" id="IPR010920">
    <property type="entry name" value="LSM_dom_sf"/>
</dbReference>
<keyword evidence="6 7" id="KW-0472">Membrane</keyword>
<dbReference type="STRING" id="1777140.AWB79_01543"/>
<evidence type="ECO:0000259" key="9">
    <source>
        <dbReference type="Pfam" id="PF21082"/>
    </source>
</evidence>
<feature type="domain" description="Mechanosensitive ion channel MscS C-terminal" evidence="9">
    <location>
        <begin position="338"/>
        <end position="418"/>
    </location>
</feature>
<keyword evidence="5 7" id="KW-1133">Transmembrane helix</keyword>
<feature type="transmembrane region" description="Helical" evidence="7">
    <location>
        <begin position="243"/>
        <end position="264"/>
    </location>
</feature>
<name>A0A157ZXG3_9BURK</name>
<feature type="transmembrane region" description="Helical" evidence="7">
    <location>
        <begin position="36"/>
        <end position="54"/>
    </location>
</feature>
<dbReference type="SUPFAM" id="SSF50182">
    <property type="entry name" value="Sm-like ribonucleoproteins"/>
    <property type="match status" value="1"/>
</dbReference>
<feature type="transmembrane region" description="Helical" evidence="7">
    <location>
        <begin position="96"/>
        <end position="118"/>
    </location>
</feature>
<keyword evidence="12" id="KW-1185">Reference proteome</keyword>
<dbReference type="Pfam" id="PF21088">
    <property type="entry name" value="MS_channel_1st"/>
    <property type="match status" value="1"/>
</dbReference>
<dbReference type="PANTHER" id="PTHR30347:SF1">
    <property type="entry name" value="MECHANOSENSITIVE CHANNEL MSCK"/>
    <property type="match status" value="1"/>
</dbReference>
<keyword evidence="3" id="KW-1003">Cell membrane</keyword>
<evidence type="ECO:0000256" key="7">
    <source>
        <dbReference type="SAM" id="Phobius"/>
    </source>
</evidence>
<keyword evidence="4 7" id="KW-0812">Transmembrane</keyword>
<dbReference type="Pfam" id="PF00924">
    <property type="entry name" value="MS_channel_2nd"/>
    <property type="match status" value="1"/>
</dbReference>
<comment type="caution">
    <text evidence="11">The sequence shown here is derived from an EMBL/GenBank/DDBJ whole genome shotgun (WGS) entry which is preliminary data.</text>
</comment>
<accession>A0A157ZXG3</accession>
<evidence type="ECO:0000256" key="1">
    <source>
        <dbReference type="ARBA" id="ARBA00004651"/>
    </source>
</evidence>
<evidence type="ECO:0000256" key="2">
    <source>
        <dbReference type="ARBA" id="ARBA00008017"/>
    </source>
</evidence>
<feature type="domain" description="Mechanosensitive ion channel MscS" evidence="8">
    <location>
        <begin position="263"/>
        <end position="327"/>
    </location>
</feature>
<evidence type="ECO:0000259" key="10">
    <source>
        <dbReference type="Pfam" id="PF21088"/>
    </source>
</evidence>
<evidence type="ECO:0000256" key="5">
    <source>
        <dbReference type="ARBA" id="ARBA00022989"/>
    </source>
</evidence>
<comment type="subcellular location">
    <subcellularLocation>
        <location evidence="1">Cell membrane</location>
        <topology evidence="1">Multi-pass membrane protein</topology>
    </subcellularLocation>
</comment>
<dbReference type="AlphaFoldDB" id="A0A157ZXG3"/>
<dbReference type="GO" id="GO:0005886">
    <property type="term" value="C:plasma membrane"/>
    <property type="evidence" value="ECO:0007669"/>
    <property type="project" value="UniProtKB-SubCell"/>
</dbReference>
<feature type="domain" description="Mechanosensitive ion channel transmembrane helices 2/3" evidence="10">
    <location>
        <begin position="220"/>
        <end position="260"/>
    </location>
</feature>
<feature type="transmembrane region" description="Helical" evidence="7">
    <location>
        <begin position="181"/>
        <end position="199"/>
    </location>
</feature>
<evidence type="ECO:0000256" key="3">
    <source>
        <dbReference type="ARBA" id="ARBA00022475"/>
    </source>
</evidence>
<dbReference type="OrthoDB" id="9809206at2"/>
<dbReference type="InterPro" id="IPR011066">
    <property type="entry name" value="MscS_channel_C_sf"/>
</dbReference>
<dbReference type="Gene3D" id="2.30.30.60">
    <property type="match status" value="1"/>
</dbReference>
<comment type="similarity">
    <text evidence="2">Belongs to the MscS (TC 1.A.23) family.</text>
</comment>
<dbReference type="RefSeq" id="WP_061166790.1">
    <property type="nucleotide sequence ID" value="NZ_FCOA02000003.1"/>
</dbReference>
<dbReference type="InterPro" id="IPR052702">
    <property type="entry name" value="MscS-like_channel"/>
</dbReference>
<evidence type="ECO:0000259" key="8">
    <source>
        <dbReference type="Pfam" id="PF00924"/>
    </source>
</evidence>
<evidence type="ECO:0000313" key="12">
    <source>
        <dbReference type="Proteomes" id="UP000054851"/>
    </source>
</evidence>
<sequence length="428" mass="46282">MLNSILPTILFFDHATYARACHQALCGASPNEFTALGLIAAIGCIGAYFILHWLRKRLWADWRRVYVVCLYFVPPLCVLLLFALSVAILGEWPSTALLSIVSLGTSLLFTMQIPAVALELVFRPVRPLRLSLRCLTVLLAASGFFALSQPERDINEVVAAARALDIDIGFFRLNLASLAEGVATGVVVVVIAHGTVNWLGARLRSSMHLPPNFSLAIRRILDITVWTIAATIVLQRAGIDVKAIATFVGALGIGLGLGLQRLAASYVSGLIVLFEQSVRVGDVISAGGIKGRVTQMTVRYTTLMGADGVEALVPNDALTLNTVLNQSWSDDNLRLSSSVHIDIASDVAMAKQIVVGVLREQARVLAEPQPAVYVADIADGRIRLEAQFWVADPANGQLNLISDINEVVLRSFGEHRIRLAPPLPRLAT</sequence>
<proteinExistence type="inferred from homology"/>
<evidence type="ECO:0000313" key="11">
    <source>
        <dbReference type="EMBL" id="SAK50179.1"/>
    </source>
</evidence>
<gene>
    <name evidence="11" type="ORF">AWB79_01543</name>
</gene>
<dbReference type="SUPFAM" id="SSF82861">
    <property type="entry name" value="Mechanosensitive channel protein MscS (YggB), transmembrane region"/>
    <property type="match status" value="1"/>
</dbReference>
<feature type="transmembrane region" description="Helical" evidence="7">
    <location>
        <begin position="220"/>
        <end position="237"/>
    </location>
</feature>
<protein>
    <submittedName>
        <fullName evidence="11">Mechanosensitive ion channel protein</fullName>
    </submittedName>
</protein>
<dbReference type="InterPro" id="IPR049278">
    <property type="entry name" value="MS_channel_C"/>
</dbReference>
<dbReference type="EMBL" id="FCOA02000003">
    <property type="protein sequence ID" value="SAK50179.1"/>
    <property type="molecule type" value="Genomic_DNA"/>
</dbReference>
<feature type="transmembrane region" description="Helical" evidence="7">
    <location>
        <begin position="66"/>
        <end position="90"/>
    </location>
</feature>
<organism evidence="11 12">
    <name type="scientific">Caballeronia hypogeia</name>
    <dbReference type="NCBI Taxonomy" id="1777140"/>
    <lineage>
        <taxon>Bacteria</taxon>
        <taxon>Pseudomonadati</taxon>
        <taxon>Pseudomonadota</taxon>
        <taxon>Betaproteobacteria</taxon>
        <taxon>Burkholderiales</taxon>
        <taxon>Burkholderiaceae</taxon>
        <taxon>Caballeronia</taxon>
    </lineage>
</organism>
<dbReference type="InterPro" id="IPR011014">
    <property type="entry name" value="MscS_channel_TM-2"/>
</dbReference>
<dbReference type="GO" id="GO:0008381">
    <property type="term" value="F:mechanosensitive monoatomic ion channel activity"/>
    <property type="evidence" value="ECO:0007669"/>
    <property type="project" value="UniProtKB-ARBA"/>
</dbReference>
<dbReference type="InterPro" id="IPR023408">
    <property type="entry name" value="MscS_beta-dom_sf"/>
</dbReference>
<dbReference type="InterPro" id="IPR049142">
    <property type="entry name" value="MS_channel_1st"/>
</dbReference>